<organism evidence="2 3">
    <name type="scientific">Paenibacillus durus ATCC 35681</name>
    <dbReference type="NCBI Taxonomy" id="1333534"/>
    <lineage>
        <taxon>Bacteria</taxon>
        <taxon>Bacillati</taxon>
        <taxon>Bacillota</taxon>
        <taxon>Bacilli</taxon>
        <taxon>Bacillales</taxon>
        <taxon>Paenibacillaceae</taxon>
        <taxon>Paenibacillus</taxon>
    </lineage>
</organism>
<dbReference type="HOGENOM" id="CLU_975680_0_0_9"/>
<keyword evidence="2" id="KW-0378">Hydrolase</keyword>
<gene>
    <name evidence="2" type="ORF">VK70_09740</name>
</gene>
<evidence type="ECO:0000313" key="2">
    <source>
        <dbReference type="EMBL" id="AKG34817.1"/>
    </source>
</evidence>
<dbReference type="OrthoDB" id="9770528at2"/>
<dbReference type="Pfam" id="PF12146">
    <property type="entry name" value="Hydrolase_4"/>
    <property type="match status" value="1"/>
</dbReference>
<evidence type="ECO:0000259" key="1">
    <source>
        <dbReference type="Pfam" id="PF12146"/>
    </source>
</evidence>
<feature type="domain" description="Serine aminopeptidase S33" evidence="1">
    <location>
        <begin position="31"/>
        <end position="273"/>
    </location>
</feature>
<dbReference type="PATRIC" id="fig|1333534.5.peg.2136"/>
<dbReference type="Gene3D" id="3.40.50.1820">
    <property type="entry name" value="alpha/beta hydrolase"/>
    <property type="match status" value="1"/>
</dbReference>
<dbReference type="Proteomes" id="UP000034189">
    <property type="component" value="Chromosome"/>
</dbReference>
<name>A0A0F7F8R3_PAEDU</name>
<evidence type="ECO:0000313" key="3">
    <source>
        <dbReference type="Proteomes" id="UP000034189"/>
    </source>
</evidence>
<dbReference type="InterPro" id="IPR029058">
    <property type="entry name" value="AB_hydrolase_fold"/>
</dbReference>
<proteinExistence type="predicted"/>
<dbReference type="EMBL" id="CP011114">
    <property type="protein sequence ID" value="AKG34817.1"/>
    <property type="molecule type" value="Genomic_DNA"/>
</dbReference>
<reference evidence="2 3" key="1">
    <citation type="submission" date="2015-03" db="EMBL/GenBank/DDBJ databases">
        <authorList>
            <person name="Abdul Halim M."/>
        </authorList>
    </citation>
    <scope>NUCLEOTIDE SEQUENCE [LARGE SCALE GENOMIC DNA]</scope>
    <source>
        <strain evidence="2 3">ATCC 35681</strain>
    </source>
</reference>
<dbReference type="SUPFAM" id="SSF53474">
    <property type="entry name" value="alpha/beta-Hydrolases"/>
    <property type="match status" value="1"/>
</dbReference>
<dbReference type="InterPro" id="IPR022742">
    <property type="entry name" value="Hydrolase_4"/>
</dbReference>
<dbReference type="GO" id="GO:0016787">
    <property type="term" value="F:hydrolase activity"/>
    <property type="evidence" value="ECO:0007669"/>
    <property type="project" value="UniProtKB-KW"/>
</dbReference>
<sequence>MITNLHYEEVTIQSNSVPIVLSIWKSNELDPCIIFIPGTATHPLFYEKFLGLLSLHGFNVIGVHPVCHGKSPRVKELFTFDEMIQNGRDAITYATQRFNEQIYLMGSSQGGILTIALAGLDHRIRAAFPHNILIPSLPDSVDVTRFPRVMKYFYKPFIGGMKLGCKLFPRLKIPVGFYLDLERVTSNDQILDQLRLDPIGFMSYPLYFLTSLFSADLKQIQDGSIKCPVYVMASKGDPLFPFDYTRKVFQLIQAPYKELMVFEENCHLLLNESGDQTMNLIIMKVKNAVNDLMRKNG</sequence>
<accession>A0A0F7F8R3</accession>
<protein>
    <submittedName>
        <fullName evidence="2">Alpha/beta hydrolase</fullName>
    </submittedName>
</protein>
<reference evidence="2 3" key="2">
    <citation type="journal article" date="2016" name="Genome Announc.">
        <title>Genome Sequence of a Gram-Positive Diazotroph, Paenibacillus durus Type Strain ATCC 35681.</title>
        <authorList>
            <person name="Halim M.A."/>
            <person name="Rahman A.Y."/>
            <person name="Sim K.S."/>
            <person name="Yam H.C."/>
            <person name="Rahim A.A."/>
            <person name="Ghazali A.H."/>
            <person name="Najimudin N."/>
        </authorList>
    </citation>
    <scope>NUCLEOTIDE SEQUENCE [LARGE SCALE GENOMIC DNA]</scope>
    <source>
        <strain evidence="2 3">ATCC 35681</strain>
    </source>
</reference>
<dbReference type="AlphaFoldDB" id="A0A0F7F8R3"/>